<comment type="catalytic activity">
    <reaction evidence="7">
        <text>L-seryl-[protein] + ATP = O-phospho-L-seryl-[protein] + ADP + H(+)</text>
        <dbReference type="Rhea" id="RHEA:17989"/>
        <dbReference type="Rhea" id="RHEA-COMP:9863"/>
        <dbReference type="Rhea" id="RHEA-COMP:11604"/>
        <dbReference type="ChEBI" id="CHEBI:15378"/>
        <dbReference type="ChEBI" id="CHEBI:29999"/>
        <dbReference type="ChEBI" id="CHEBI:30616"/>
        <dbReference type="ChEBI" id="CHEBI:83421"/>
        <dbReference type="ChEBI" id="CHEBI:456216"/>
        <dbReference type="EC" id="2.7.12.2"/>
    </reaction>
</comment>
<comment type="catalytic activity">
    <reaction evidence="8">
        <text>L-threonyl-[protein] + ATP = O-phospho-L-threonyl-[protein] + ADP + H(+)</text>
        <dbReference type="Rhea" id="RHEA:46608"/>
        <dbReference type="Rhea" id="RHEA-COMP:11060"/>
        <dbReference type="Rhea" id="RHEA-COMP:11605"/>
        <dbReference type="ChEBI" id="CHEBI:15378"/>
        <dbReference type="ChEBI" id="CHEBI:30013"/>
        <dbReference type="ChEBI" id="CHEBI:30616"/>
        <dbReference type="ChEBI" id="CHEBI:61977"/>
        <dbReference type="ChEBI" id="CHEBI:456216"/>
        <dbReference type="EC" id="2.7.12.2"/>
    </reaction>
</comment>
<evidence type="ECO:0000256" key="3">
    <source>
        <dbReference type="ARBA" id="ARBA00022777"/>
    </source>
</evidence>
<evidence type="ECO:0000256" key="5">
    <source>
        <dbReference type="ARBA" id="ARBA00038035"/>
    </source>
</evidence>
<feature type="compositionally biased region" description="Polar residues" evidence="10">
    <location>
        <begin position="302"/>
        <end position="311"/>
    </location>
</feature>
<evidence type="ECO:0000313" key="12">
    <source>
        <dbReference type="EMBL" id="GMI42894.1"/>
    </source>
</evidence>
<reference evidence="12 13" key="1">
    <citation type="journal article" date="2023" name="Commun. Biol.">
        <title>Genome analysis of Parmales, the sister group of diatoms, reveals the evolutionary specialization of diatoms from phago-mixotrophs to photoautotrophs.</title>
        <authorList>
            <person name="Ban H."/>
            <person name="Sato S."/>
            <person name="Yoshikawa S."/>
            <person name="Yamada K."/>
            <person name="Nakamura Y."/>
            <person name="Ichinomiya M."/>
            <person name="Sato N."/>
            <person name="Blanc-Mathieu R."/>
            <person name="Endo H."/>
            <person name="Kuwata A."/>
            <person name="Ogata H."/>
        </authorList>
    </citation>
    <scope>NUCLEOTIDE SEQUENCE [LARGE SCALE GENOMIC DNA]</scope>
</reference>
<evidence type="ECO:0000256" key="6">
    <source>
        <dbReference type="ARBA" id="ARBA00038999"/>
    </source>
</evidence>
<feature type="compositionally biased region" description="Polar residues" evidence="10">
    <location>
        <begin position="142"/>
        <end position="169"/>
    </location>
</feature>
<dbReference type="Gene3D" id="1.10.510.10">
    <property type="entry name" value="Transferase(Phosphotransferase) domain 1"/>
    <property type="match status" value="1"/>
</dbReference>
<dbReference type="InterPro" id="IPR011009">
    <property type="entry name" value="Kinase-like_dom_sf"/>
</dbReference>
<gene>
    <name evidence="12" type="ORF">TeGR_g1057</name>
</gene>
<keyword evidence="13" id="KW-1185">Reference proteome</keyword>
<dbReference type="EC" id="2.7.12.2" evidence="6"/>
<feature type="compositionally biased region" description="Gly residues" evidence="10">
    <location>
        <begin position="751"/>
        <end position="760"/>
    </location>
</feature>
<evidence type="ECO:0000259" key="11">
    <source>
        <dbReference type="PROSITE" id="PS50011"/>
    </source>
</evidence>
<evidence type="ECO:0000313" key="13">
    <source>
        <dbReference type="Proteomes" id="UP001165060"/>
    </source>
</evidence>
<feature type="region of interest" description="Disordered" evidence="10">
    <location>
        <begin position="294"/>
        <end position="344"/>
    </location>
</feature>
<sequence>MASPPPPSLSAWFQMLRIPAPLSDQYEVSLQGLGYDDIQSVAAWLARREALSGEATLALVHSLGVTGARLLDGDAAALALALGVTFGPHRRLLERELADLRAKAGRLGELAASPTAAGGGGKRHTLRAAAASVLRKLGGSQEGISPTGISPTGISPTGISPTGISPTGISPTSAAAAAKAASPSADLEDELSVASGLSDGTAARRLRAREAARSPGRRQSAMAAGGGFRPPPMLDLGGAPSLSVGADAGEEGEREAGRSFEFSDGGTLNINGWNIGTRGISNVPKEEAGMAAITEEGGTPVATPSTTRTANTGPTPRGASAGTPGARPAPRPAPRPSSGPRSPRHVRSELVLLKEVGRGACGIVHEALHVPTMKLVAVKSVAVNDGEKRRQMIKELAAMHGMCARDIGGGGEGGEGGEPIVSFYDAYTDPAKGTVCMVLEYMNAGTLQDLVAAKIDVTERMLASVALSVLSGLAEVHASKQIHRDIKPSNILLDRDGGIKISDFGIARKLEHSVSMASTFTGTLTYMSPERISGQEYSYPSDIWSLGVCLATLALGRYPYPTQSGYWGVVQAIQDSPCPDVAQARGYGRELQAFIASCLAKDPALRPTAKELLGSAFLDKYRGEPLATGASPETSSKKVAALKSLARTVVGYHVERCKPGGGGGDLAKALESMGGGGLEKLSGQLGMPRDVVEDVFEKEAAKARPRSGSAGLGAVKVKGGRGAEGFLRRSRSGSGGSFGGGASSPESEGWEGPGSGGGTKGRYIQMALGGGATG</sequence>
<comment type="similarity">
    <text evidence="5">Belongs to the protein kinase superfamily. STE Ser/Thr protein kinase family. MAP kinase kinase subfamily.</text>
</comment>
<dbReference type="PROSITE" id="PS50011">
    <property type="entry name" value="PROTEIN_KINASE_DOM"/>
    <property type="match status" value="1"/>
</dbReference>
<proteinExistence type="inferred from homology"/>
<feature type="compositionally biased region" description="Pro residues" evidence="10">
    <location>
        <begin position="327"/>
        <end position="337"/>
    </location>
</feature>
<dbReference type="PANTHER" id="PTHR48013:SF9">
    <property type="entry name" value="DUAL SPECIFICITY MITOGEN-ACTIVATED PROTEIN KINASE KINASE 5"/>
    <property type="match status" value="1"/>
</dbReference>
<dbReference type="InterPro" id="IPR000719">
    <property type="entry name" value="Prot_kinase_dom"/>
</dbReference>
<feature type="region of interest" description="Disordered" evidence="10">
    <location>
        <begin position="725"/>
        <end position="774"/>
    </location>
</feature>
<evidence type="ECO:0000256" key="1">
    <source>
        <dbReference type="ARBA" id="ARBA00022679"/>
    </source>
</evidence>
<evidence type="ECO:0000256" key="2">
    <source>
        <dbReference type="ARBA" id="ARBA00022741"/>
    </source>
</evidence>
<comment type="catalytic activity">
    <reaction evidence="9">
        <text>L-tyrosyl-[protein] + ATP = O-phospho-L-tyrosyl-[protein] + ADP + H(+)</text>
        <dbReference type="Rhea" id="RHEA:10596"/>
        <dbReference type="Rhea" id="RHEA-COMP:10136"/>
        <dbReference type="Rhea" id="RHEA-COMP:20101"/>
        <dbReference type="ChEBI" id="CHEBI:15378"/>
        <dbReference type="ChEBI" id="CHEBI:30616"/>
        <dbReference type="ChEBI" id="CHEBI:46858"/>
        <dbReference type="ChEBI" id="CHEBI:61978"/>
        <dbReference type="ChEBI" id="CHEBI:456216"/>
        <dbReference type="EC" id="2.7.12.2"/>
    </reaction>
</comment>
<organism evidence="12 13">
    <name type="scientific">Tetraparma gracilis</name>
    <dbReference type="NCBI Taxonomy" id="2962635"/>
    <lineage>
        <taxon>Eukaryota</taxon>
        <taxon>Sar</taxon>
        <taxon>Stramenopiles</taxon>
        <taxon>Ochrophyta</taxon>
        <taxon>Bolidophyceae</taxon>
        <taxon>Parmales</taxon>
        <taxon>Triparmaceae</taxon>
        <taxon>Tetraparma</taxon>
    </lineage>
</organism>
<dbReference type="Proteomes" id="UP001165060">
    <property type="component" value="Unassembled WGS sequence"/>
</dbReference>
<dbReference type="SMART" id="SM00220">
    <property type="entry name" value="S_TKc"/>
    <property type="match status" value="1"/>
</dbReference>
<protein>
    <recommendedName>
        <fullName evidence="6">mitogen-activated protein kinase kinase</fullName>
        <ecNumber evidence="6">2.7.12.2</ecNumber>
    </recommendedName>
</protein>
<name>A0ABQ6N8P1_9STRA</name>
<feature type="compositionally biased region" description="Gly residues" evidence="10">
    <location>
        <begin position="733"/>
        <end position="742"/>
    </location>
</feature>
<feature type="compositionally biased region" description="Low complexity" evidence="10">
    <location>
        <begin position="312"/>
        <end position="326"/>
    </location>
</feature>
<keyword evidence="3" id="KW-0418">Kinase</keyword>
<feature type="region of interest" description="Disordered" evidence="10">
    <location>
        <begin position="204"/>
        <end position="266"/>
    </location>
</feature>
<evidence type="ECO:0000256" key="9">
    <source>
        <dbReference type="ARBA" id="ARBA00051693"/>
    </source>
</evidence>
<dbReference type="Pfam" id="PF00069">
    <property type="entry name" value="Pkinase"/>
    <property type="match status" value="1"/>
</dbReference>
<keyword evidence="2" id="KW-0547">Nucleotide-binding</keyword>
<dbReference type="SUPFAM" id="SSF56112">
    <property type="entry name" value="Protein kinase-like (PK-like)"/>
    <property type="match status" value="1"/>
</dbReference>
<evidence type="ECO:0000256" key="7">
    <source>
        <dbReference type="ARBA" id="ARBA00049014"/>
    </source>
</evidence>
<feature type="domain" description="Protein kinase" evidence="11">
    <location>
        <begin position="350"/>
        <end position="618"/>
    </location>
</feature>
<feature type="region of interest" description="Disordered" evidence="10">
    <location>
        <begin position="139"/>
        <end position="171"/>
    </location>
</feature>
<keyword evidence="1" id="KW-0808">Transferase</keyword>
<keyword evidence="4" id="KW-0067">ATP-binding</keyword>
<evidence type="ECO:0000256" key="8">
    <source>
        <dbReference type="ARBA" id="ARBA00049299"/>
    </source>
</evidence>
<evidence type="ECO:0000256" key="10">
    <source>
        <dbReference type="SAM" id="MobiDB-lite"/>
    </source>
</evidence>
<comment type="caution">
    <text evidence="12">The sequence shown here is derived from an EMBL/GenBank/DDBJ whole genome shotgun (WGS) entry which is preliminary data.</text>
</comment>
<dbReference type="PANTHER" id="PTHR48013">
    <property type="entry name" value="DUAL SPECIFICITY MITOGEN-ACTIVATED PROTEIN KINASE KINASE 5-RELATED"/>
    <property type="match status" value="1"/>
</dbReference>
<accession>A0ABQ6N8P1</accession>
<evidence type="ECO:0000256" key="4">
    <source>
        <dbReference type="ARBA" id="ARBA00022840"/>
    </source>
</evidence>
<dbReference type="EMBL" id="BRYB01002316">
    <property type="protein sequence ID" value="GMI42894.1"/>
    <property type="molecule type" value="Genomic_DNA"/>
</dbReference>